<feature type="signal peptide" evidence="1">
    <location>
        <begin position="1"/>
        <end position="26"/>
    </location>
</feature>
<reference evidence="3" key="1">
    <citation type="submission" date="2019-12" db="EMBL/GenBank/DDBJ databases">
        <authorList>
            <person name="Awala S.I."/>
            <person name="Rhee S.K."/>
        </authorList>
    </citation>
    <scope>NUCLEOTIDE SEQUENCE [LARGE SCALE GENOMIC DNA]</scope>
    <source>
        <strain evidence="3">IM1</strain>
    </source>
</reference>
<dbReference type="RefSeq" id="WP_169601491.1">
    <property type="nucleotide sequence ID" value="NZ_CP046565.1"/>
</dbReference>
<evidence type="ECO:0000313" key="3">
    <source>
        <dbReference type="Proteomes" id="UP000503004"/>
    </source>
</evidence>
<dbReference type="AlphaFoldDB" id="A0A858Q4N7"/>
<gene>
    <name evidence="2" type="ORF">GNH96_01070</name>
</gene>
<accession>A0A858Q4N7</accession>
<dbReference type="KEGG" id="metu:GNH96_01070"/>
<dbReference type="Pfam" id="PF10082">
    <property type="entry name" value="BBP2_2"/>
    <property type="match status" value="1"/>
</dbReference>
<dbReference type="SUPFAM" id="SSF56935">
    <property type="entry name" value="Porins"/>
    <property type="match status" value="1"/>
</dbReference>
<evidence type="ECO:0000256" key="1">
    <source>
        <dbReference type="SAM" id="SignalP"/>
    </source>
</evidence>
<name>A0A858Q4N7_9GAMM</name>
<protein>
    <submittedName>
        <fullName evidence="2">Outer membrane beta-barrel protein</fullName>
    </submittedName>
</protein>
<feature type="chain" id="PRO_5032739285" evidence="1">
    <location>
        <begin position="27"/>
        <end position="414"/>
    </location>
</feature>
<evidence type="ECO:0000313" key="2">
    <source>
        <dbReference type="EMBL" id="QJD28696.1"/>
    </source>
</evidence>
<keyword evidence="3" id="KW-1185">Reference proteome</keyword>
<dbReference type="Proteomes" id="UP000503004">
    <property type="component" value="Chromosome"/>
</dbReference>
<sequence>MVFGTARAFRLLLRCSLACMTGPAWAVADKTDGFQPFVSNTFTYDTNVFRLPSSLTAAEANALIDNVSPGGSKADFINRLSAGAKVRWYSGPHRVNMNLGVDDNIFVRNTALQNVSTVNDASWIWDVSRAWSTQIGAEYQQYLNAFGNYVIPRKDMLTNMAYFGKVKYQLSPDWRMGAGVRWDEISHSVRNRRQNDVQELSETAEVVYQNAAGNSAGIEYRHGTGFYPQRNPAKFSFDEYDVNSVKFVGGYVFSAKTRFDGYVGYLAQSFAQAPWFDYSGCIWRLGVEWLPTDKASMKISGWQNLEAYQDVASSYFVGNGVKLLSKWEASRKVEIAGEFSWESRNYVGDGGGNSSQIQVSRRVDDFFAAQAGVTYRPVEYVDVFLTYRYEKRKVNRVFFNYEYDGISLGVALRF</sequence>
<organism evidence="2 3">
    <name type="scientific">Methylococcus geothermalis</name>
    <dbReference type="NCBI Taxonomy" id="2681310"/>
    <lineage>
        <taxon>Bacteria</taxon>
        <taxon>Pseudomonadati</taxon>
        <taxon>Pseudomonadota</taxon>
        <taxon>Gammaproteobacteria</taxon>
        <taxon>Methylococcales</taxon>
        <taxon>Methylococcaceae</taxon>
        <taxon>Methylococcus</taxon>
    </lineage>
</organism>
<proteinExistence type="predicted"/>
<dbReference type="InterPro" id="IPR018759">
    <property type="entry name" value="BBP2_2"/>
</dbReference>
<dbReference type="EMBL" id="CP046565">
    <property type="protein sequence ID" value="QJD28696.1"/>
    <property type="molecule type" value="Genomic_DNA"/>
</dbReference>
<keyword evidence="1" id="KW-0732">Signal</keyword>